<reference evidence="2 3" key="1">
    <citation type="submission" date="2017-08" db="EMBL/GenBank/DDBJ databases">
        <title>Acidophilic green algal genome provides insights into adaptation to an acidic environment.</title>
        <authorList>
            <person name="Hirooka S."/>
            <person name="Hirose Y."/>
            <person name="Kanesaki Y."/>
            <person name="Higuchi S."/>
            <person name="Fujiwara T."/>
            <person name="Onuma R."/>
            <person name="Era A."/>
            <person name="Ohbayashi R."/>
            <person name="Uzuka A."/>
            <person name="Nozaki H."/>
            <person name="Yoshikawa H."/>
            <person name="Miyagishima S.Y."/>
        </authorList>
    </citation>
    <scope>NUCLEOTIDE SEQUENCE [LARGE SCALE GENOMIC DNA]</scope>
    <source>
        <strain evidence="2 3">NIES-2499</strain>
    </source>
</reference>
<feature type="compositionally biased region" description="Polar residues" evidence="1">
    <location>
        <begin position="351"/>
        <end position="360"/>
    </location>
</feature>
<feature type="region of interest" description="Disordered" evidence="1">
    <location>
        <begin position="74"/>
        <end position="103"/>
    </location>
</feature>
<feature type="region of interest" description="Disordered" evidence="1">
    <location>
        <begin position="520"/>
        <end position="550"/>
    </location>
</feature>
<feature type="region of interest" description="Disordered" evidence="1">
    <location>
        <begin position="463"/>
        <end position="497"/>
    </location>
</feature>
<dbReference type="Proteomes" id="UP000232323">
    <property type="component" value="Unassembled WGS sequence"/>
</dbReference>
<dbReference type="EMBL" id="BEGY01000028">
    <property type="protein sequence ID" value="GAX77980.1"/>
    <property type="molecule type" value="Genomic_DNA"/>
</dbReference>
<comment type="caution">
    <text evidence="2">The sequence shown here is derived from an EMBL/GenBank/DDBJ whole genome shotgun (WGS) entry which is preliminary data.</text>
</comment>
<feature type="region of interest" description="Disordered" evidence="1">
    <location>
        <begin position="349"/>
        <end position="368"/>
    </location>
</feature>
<dbReference type="AlphaFoldDB" id="A0A250X5E5"/>
<proteinExistence type="predicted"/>
<gene>
    <name evidence="2" type="ORF">CEUSTIGMA_g5422.t1</name>
</gene>
<name>A0A250X5E5_9CHLO</name>
<feature type="region of interest" description="Disordered" evidence="1">
    <location>
        <begin position="735"/>
        <end position="773"/>
    </location>
</feature>
<organism evidence="2 3">
    <name type="scientific">Chlamydomonas eustigma</name>
    <dbReference type="NCBI Taxonomy" id="1157962"/>
    <lineage>
        <taxon>Eukaryota</taxon>
        <taxon>Viridiplantae</taxon>
        <taxon>Chlorophyta</taxon>
        <taxon>core chlorophytes</taxon>
        <taxon>Chlorophyceae</taxon>
        <taxon>CS clade</taxon>
        <taxon>Chlamydomonadales</taxon>
        <taxon>Chlamydomonadaceae</taxon>
        <taxon>Chlamydomonas</taxon>
    </lineage>
</organism>
<sequence>MQVGRGANRALDVLPNTLTDTIEISDDDQELIIIDDNDEEEIDDEENSVVVLDYDPVVAHQLPVVQQALISQLPEQQTPAGKTESAPNPTSSAAPPSEHTMKSAVANNASPVICDDVPLVGSNSAPNITHNSSRFDLLATSFSQQVTATLFEQVLPGMTPGLPPSCQLASPCDLDTALHASALNSGCPHLQTGKSFAATAKTDSSAACPPSPHRNEATTSRVVPVYATARTAQPHDDDVGLITIAIPASANALGHHHKPVSSTILTSLNKQGGPSVRPPWPLNKEGGPSVHPTWPLNKEGGPSVHPPWPLNKEGGPSVRPPWPLNKEGGPVRPPWPLRAQPLSTIVPPISARSTSPSPKSLNLPPASKNSPCSALSAILASNATQQRDSSAPLHHQLGCETPEQALKHGLASLPRLPVEHLLEMVSRCKDIEGIASKSTEALQAHVEKLQSDVLTQADTLKQDMLTRRRNKRRHSDPPAVERQQAEDADWTSSRQTEQSPSLCNLIMRINRGCTVAASGGNGDAQLDREDSSVSCGHREENGSQGPGLGHALDGSMPLIRTSCLQPDRSTSASGGTISTAAGTSLAVPDVEDKSSTAGVAATLSSRLFSSVQQCIAVAAFLEVQSRGEPLQPSAEVIEHTTLEHYYSGHLELSDTVGRFDIIPDSPSCHHRLHNHAHSSQVSITDERIGRDEECHLEDNSLMVVHKSGSLILDGTTTEKIYHGERSNCDTREAAVAHSGGSTPVHDGEPRRRPAAAVAHSGGSTPVHDGEPRRRPAAAVAAIIKNMAINNKRRSDRRTDEEATFRDCKAGSICGKKRVTPLVRSGTVSILRAARESLALQKALKHNLHAHCNGQNPKSVAQDGTSLLGAAPKETSLLEAEAIDEGRAADTVCLTNQPPPACCSFPSEAHQWLLKGSSRSRRKALHSDHHNQLSSLRMPCHNTARGISKKVQLPLAEKQPAIKAVHGSTAAGVSSRRDMCSRLKKQQRHYNFGDYGHARETLSEKSSGPGLRIMDNSMQVELAAVALTDQQTLSLNASVLFSDVNTLDKRAGDELVIPRQDYSNKQHICPASTSAVPARHLLVAPSTSAVPGRHLLVAPSTSAVPARHLLVAPGYNTGRNNPAINDCCTTACPEIRINEEASLACGISSPSAWYQQYGSASNSLRARARRDMHKKCPAMMPAHCMTMKELDVCVATAAIVDLNVLEGMCFINKIVRCYSNVSY</sequence>
<evidence type="ECO:0000313" key="2">
    <source>
        <dbReference type="EMBL" id="GAX77980.1"/>
    </source>
</evidence>
<feature type="region of interest" description="Disordered" evidence="1">
    <location>
        <begin position="266"/>
        <end position="331"/>
    </location>
</feature>
<feature type="compositionally biased region" description="Low complexity" evidence="1">
    <location>
        <begin position="85"/>
        <end position="97"/>
    </location>
</feature>
<evidence type="ECO:0000256" key="1">
    <source>
        <dbReference type="SAM" id="MobiDB-lite"/>
    </source>
</evidence>
<keyword evidence="3" id="KW-1185">Reference proteome</keyword>
<feature type="compositionally biased region" description="Basic and acidic residues" evidence="1">
    <location>
        <begin position="525"/>
        <end position="541"/>
    </location>
</feature>
<evidence type="ECO:0000313" key="3">
    <source>
        <dbReference type="Proteomes" id="UP000232323"/>
    </source>
</evidence>
<accession>A0A250X5E5</accession>
<protein>
    <submittedName>
        <fullName evidence="2">Uncharacterized protein</fullName>
    </submittedName>
</protein>